<feature type="compositionally biased region" description="Low complexity" evidence="7">
    <location>
        <begin position="1178"/>
        <end position="1190"/>
    </location>
</feature>
<comment type="subcellular location">
    <subcellularLocation>
        <location evidence="1">Nucleus</location>
    </subcellularLocation>
</comment>
<feature type="compositionally biased region" description="Polar residues" evidence="7">
    <location>
        <begin position="841"/>
        <end position="868"/>
    </location>
</feature>
<dbReference type="SUPFAM" id="SSF54171">
    <property type="entry name" value="DNA-binding domain"/>
    <property type="match status" value="2"/>
</dbReference>
<dbReference type="PANTHER" id="PTHR47770:SF1">
    <property type="entry name" value="PLANT UBX DOMAIN-CONTAINING PROTEIN 11"/>
    <property type="match status" value="1"/>
</dbReference>
<evidence type="ECO:0000256" key="4">
    <source>
        <dbReference type="ARBA" id="ARBA00023125"/>
    </source>
</evidence>
<dbReference type="SMART" id="SM00166">
    <property type="entry name" value="UBX"/>
    <property type="match status" value="1"/>
</dbReference>
<feature type="region of interest" description="Disordered" evidence="7">
    <location>
        <begin position="1090"/>
        <end position="1114"/>
    </location>
</feature>
<dbReference type="SUPFAM" id="SSF54236">
    <property type="entry name" value="Ubiquitin-like"/>
    <property type="match status" value="1"/>
</dbReference>
<feature type="compositionally biased region" description="Low complexity" evidence="7">
    <location>
        <begin position="210"/>
        <end position="249"/>
    </location>
</feature>
<keyword evidence="6" id="KW-0539">Nucleus</keyword>
<dbReference type="SMART" id="SM00380">
    <property type="entry name" value="AP2"/>
    <property type="match status" value="2"/>
</dbReference>
<dbReference type="Pfam" id="PF00789">
    <property type="entry name" value="UBX"/>
    <property type="match status" value="1"/>
</dbReference>
<keyword evidence="4" id="KW-0238">DNA-binding</keyword>
<dbReference type="InterPro" id="IPR001471">
    <property type="entry name" value="AP2/ERF_dom"/>
</dbReference>
<evidence type="ECO:0000259" key="8">
    <source>
        <dbReference type="PROSITE" id="PS50033"/>
    </source>
</evidence>
<feature type="compositionally biased region" description="Polar residues" evidence="7">
    <location>
        <begin position="1098"/>
        <end position="1114"/>
    </location>
</feature>
<sequence>MNNWLGFSLSPQELPPPLTQRIHPSSGIISDDEVSADCYGLSPDSSSTPPLGIPSLRPDGSFGILEALNRPGHHSQDWSMKSLEYKGSSSELSMLVGSSSNQNTMDDQQPKLEDFLGGHSFAQHNQKLPSVAGNYDNPSDYMYSHGCNSGGLLSSNGGCSSSSIGLSAIKTWLRNQPAPPSQVEGNGSDEAGRSNMNSSVGGAVAGNVGGTLTSSQSLSLSMSTGSQSSSPLPLLAAAVSGGGESSSSENKQKDGNGSGLDAQSGATEAVQRKSIDTFGQRTSIYRGVTRHRWTGRYEAHLWDNSCRREGQTRKGRQGGYDKEEKAARAYDLAALKYWGTSTTTNFPISNYEKELEEMKHMTRQEYVASLRRKSSGFSRGASIYRGVTRHHQHGRWQARIGRVAGNKDLYLGTFSTQEEAAEAYDIAAIKFRGLNAVTNFDMSRYDVKAILESSTLPIGGAAKRLKEISDHAEASVDGRMTDDGSITSHLADTISSYGSHHHGWPTIAVQQAQPLSFHYPYGQTRGWRKQEQDAVVAAAHSLQDLQHLNLGSNTHNFFQPSMIHNLMSLESSSSVDHSTGSNAVIYNGNVGGSNGNYNVDGTGGFVMPVSTMVVDQKDQGSSSYAESEGKQMAYENMLAAGDPCAGRSIYYLPQQSTSSIMVKENGYEQINGYNNWMPATVQAPSAGGTNVTVCHGAPLFTMERSSYSFTYKGSIPDAINESRNQKKLFMVYISGADQNSVKMDQTWLDERVAESISKCCIFLHLTAGSLDASQFSAIYPQKSTPSICAIGLNGVMLWHYEGYITTENLVENIDKAWAALHMQEAALTLLTAALASKESEPLNSTPNAVSSGQIVSSDLNVPSTSADKSSQDSEPRPLTDSQQLEDERLSESNSQKDNLLGEETCSQMVTPNDVKIRSIDGSSSSRNIAEEALSILGDVNSETYSYAANSNVPVESSTMDKTQAATKSEPDLRSAICGPVPSEITTEAEEETPPAKKVDGSSGFSDAVKSKDVHLNIRIPNGTSLQTKLTLADTLRSVKIFVDENLDAMVGSYDLAVPYPRKLFNDEDMTRTLSELGFASREALIVVPHRQGTRAPRGQSSSNDSQNGVTRAVSSENTGGYFDYVKRILSNVNPFSYLGGNSSSANSETAESDGLWQYRPNPAILNHLSGSGAPRRLSSSSDQSNQNTDSHNTSGGVRPRPSRQFGSNIHTLRHDDGPSGDKNMFWNGNSTQFGGDDKK</sequence>
<evidence type="ECO:0000256" key="7">
    <source>
        <dbReference type="SAM" id="MobiDB-lite"/>
    </source>
</evidence>
<dbReference type="InterPro" id="IPR036955">
    <property type="entry name" value="AP2/ERF_dom_sf"/>
</dbReference>
<dbReference type="PANTHER" id="PTHR47770">
    <property type="entry name" value="PLANT UBX DOMAIN-CONTAINING PROTEIN 11"/>
    <property type="match status" value="1"/>
</dbReference>
<gene>
    <name evidence="11" type="ORF">MUK42_21677</name>
</gene>
<feature type="region of interest" description="Disordered" evidence="7">
    <location>
        <begin position="1161"/>
        <end position="1239"/>
    </location>
</feature>
<keyword evidence="2" id="KW-0677">Repeat</keyword>
<dbReference type="OrthoDB" id="207175at2759"/>
<keyword evidence="12" id="KW-1185">Reference proteome</keyword>
<dbReference type="Gene3D" id="3.30.730.10">
    <property type="entry name" value="AP2/ERF domain"/>
    <property type="match status" value="2"/>
</dbReference>
<name>A0A9E7KC40_9LILI</name>
<keyword evidence="5" id="KW-0804">Transcription</keyword>
<feature type="region of interest" description="Disordered" evidence="7">
    <location>
        <begin position="840"/>
        <end position="923"/>
    </location>
</feature>
<evidence type="ECO:0000256" key="5">
    <source>
        <dbReference type="ARBA" id="ARBA00023163"/>
    </source>
</evidence>
<dbReference type="FunFam" id="3.30.730.10:FF:000002">
    <property type="entry name" value="AP2-like ethylene-responsive transcription factor"/>
    <property type="match status" value="1"/>
</dbReference>
<protein>
    <submittedName>
        <fullName evidence="11">AP2-like ethylene-responsive transcription factor</fullName>
    </submittedName>
</protein>
<dbReference type="SUPFAM" id="SSF52833">
    <property type="entry name" value="Thioredoxin-like"/>
    <property type="match status" value="1"/>
</dbReference>
<dbReference type="Pfam" id="PF23187">
    <property type="entry name" value="UBX7_N"/>
    <property type="match status" value="1"/>
</dbReference>
<proteinExistence type="predicted"/>
<dbReference type="InterPro" id="IPR000626">
    <property type="entry name" value="Ubiquitin-like_dom"/>
</dbReference>
<evidence type="ECO:0000256" key="2">
    <source>
        <dbReference type="ARBA" id="ARBA00022737"/>
    </source>
</evidence>
<dbReference type="Pfam" id="PF00847">
    <property type="entry name" value="AP2"/>
    <property type="match status" value="1"/>
</dbReference>
<dbReference type="InterPro" id="IPR001012">
    <property type="entry name" value="UBX_dom"/>
</dbReference>
<dbReference type="InterPro" id="IPR029071">
    <property type="entry name" value="Ubiquitin-like_domsf"/>
</dbReference>
<dbReference type="GO" id="GO:0003677">
    <property type="term" value="F:DNA binding"/>
    <property type="evidence" value="ECO:0007669"/>
    <property type="project" value="UniProtKB-KW"/>
</dbReference>
<dbReference type="AlphaFoldDB" id="A0A9E7KC40"/>
<feature type="region of interest" description="Disordered" evidence="7">
    <location>
        <begin position="176"/>
        <end position="272"/>
    </location>
</feature>
<evidence type="ECO:0000256" key="6">
    <source>
        <dbReference type="ARBA" id="ARBA00023242"/>
    </source>
</evidence>
<evidence type="ECO:0000313" key="11">
    <source>
        <dbReference type="EMBL" id="URE10430.1"/>
    </source>
</evidence>
<dbReference type="PROSITE" id="PS51032">
    <property type="entry name" value="AP2_ERF"/>
    <property type="match status" value="2"/>
</dbReference>
<dbReference type="FunFam" id="3.30.730.10:FF:000003">
    <property type="entry name" value="AP2-like ethylene-responsive transcription factor ANT"/>
    <property type="match status" value="1"/>
</dbReference>
<dbReference type="InterPro" id="IPR016177">
    <property type="entry name" value="DNA-bd_dom_sf"/>
</dbReference>
<feature type="domain" description="AP2/ERF" evidence="10">
    <location>
        <begin position="284"/>
        <end position="347"/>
    </location>
</feature>
<dbReference type="InterPro" id="IPR036249">
    <property type="entry name" value="Thioredoxin-like_sf"/>
</dbReference>
<dbReference type="Proteomes" id="UP001055439">
    <property type="component" value="Chromosome 6"/>
</dbReference>
<feature type="region of interest" description="Disordered" evidence="7">
    <location>
        <begin position="1"/>
        <end position="30"/>
    </location>
</feature>
<reference evidence="11" key="1">
    <citation type="submission" date="2022-05" db="EMBL/GenBank/DDBJ databases">
        <title>The Musa troglodytarum L. genome provides insights into the mechanism of non-climacteric behaviour and enrichment of carotenoids.</title>
        <authorList>
            <person name="Wang J."/>
        </authorList>
    </citation>
    <scope>NUCLEOTIDE SEQUENCE</scope>
    <source>
        <tissue evidence="11">Leaf</tissue>
    </source>
</reference>
<feature type="domain" description="UBX" evidence="8">
    <location>
        <begin position="1008"/>
        <end position="1086"/>
    </location>
</feature>
<organism evidence="11 12">
    <name type="scientific">Musa troglodytarum</name>
    <name type="common">fe'i banana</name>
    <dbReference type="NCBI Taxonomy" id="320322"/>
    <lineage>
        <taxon>Eukaryota</taxon>
        <taxon>Viridiplantae</taxon>
        <taxon>Streptophyta</taxon>
        <taxon>Embryophyta</taxon>
        <taxon>Tracheophyta</taxon>
        <taxon>Spermatophyta</taxon>
        <taxon>Magnoliopsida</taxon>
        <taxon>Liliopsida</taxon>
        <taxon>Zingiberales</taxon>
        <taxon>Musaceae</taxon>
        <taxon>Musa</taxon>
    </lineage>
</organism>
<evidence type="ECO:0000259" key="10">
    <source>
        <dbReference type="PROSITE" id="PS51032"/>
    </source>
</evidence>
<dbReference type="Gene3D" id="3.40.30.10">
    <property type="entry name" value="Glutaredoxin"/>
    <property type="match status" value="1"/>
</dbReference>
<keyword evidence="3" id="KW-0805">Transcription regulation</keyword>
<accession>A0A9E7KC40</accession>
<feature type="domain" description="AP2/ERF" evidence="10">
    <location>
        <begin position="383"/>
        <end position="441"/>
    </location>
</feature>
<feature type="region of interest" description="Disordered" evidence="7">
    <location>
        <begin position="984"/>
        <end position="1003"/>
    </location>
</feature>
<dbReference type="CDD" id="cd00018">
    <property type="entry name" value="AP2"/>
    <property type="match status" value="2"/>
</dbReference>
<dbReference type="GO" id="GO:0003700">
    <property type="term" value="F:DNA-binding transcription factor activity"/>
    <property type="evidence" value="ECO:0007669"/>
    <property type="project" value="InterPro"/>
</dbReference>
<evidence type="ECO:0000313" key="12">
    <source>
        <dbReference type="Proteomes" id="UP001055439"/>
    </source>
</evidence>
<dbReference type="Gene3D" id="3.10.20.90">
    <property type="entry name" value="Phosphatidylinositol 3-kinase Catalytic Subunit, Chain A, domain 1"/>
    <property type="match status" value="1"/>
</dbReference>
<dbReference type="CDD" id="cd01767">
    <property type="entry name" value="UBX"/>
    <property type="match status" value="1"/>
</dbReference>
<dbReference type="PROSITE" id="PS50033">
    <property type="entry name" value="UBX"/>
    <property type="match status" value="1"/>
</dbReference>
<dbReference type="PRINTS" id="PR00367">
    <property type="entry name" value="ETHRSPELEMNT"/>
</dbReference>
<evidence type="ECO:0000256" key="1">
    <source>
        <dbReference type="ARBA" id="ARBA00004123"/>
    </source>
</evidence>
<dbReference type="EMBL" id="CP097508">
    <property type="protein sequence ID" value="URE10430.1"/>
    <property type="molecule type" value="Genomic_DNA"/>
</dbReference>
<evidence type="ECO:0000259" key="9">
    <source>
        <dbReference type="PROSITE" id="PS50053"/>
    </source>
</evidence>
<evidence type="ECO:0000256" key="3">
    <source>
        <dbReference type="ARBA" id="ARBA00023015"/>
    </source>
</evidence>
<dbReference type="GO" id="GO:0005634">
    <property type="term" value="C:nucleus"/>
    <property type="evidence" value="ECO:0007669"/>
    <property type="project" value="UniProtKB-SubCell"/>
</dbReference>
<feature type="domain" description="Ubiquitin-like" evidence="9">
    <location>
        <begin position="1013"/>
        <end position="1093"/>
    </location>
</feature>
<dbReference type="PROSITE" id="PS50053">
    <property type="entry name" value="UBIQUITIN_2"/>
    <property type="match status" value="1"/>
</dbReference>
<feature type="compositionally biased region" description="Polar residues" evidence="7">
    <location>
        <begin position="1"/>
        <end position="11"/>
    </location>
</feature>